<dbReference type="Pfam" id="PF19686">
    <property type="entry name" value="DUF6188"/>
    <property type="match status" value="1"/>
</dbReference>
<evidence type="ECO:0000313" key="2">
    <source>
        <dbReference type="Proteomes" id="UP001529338"/>
    </source>
</evidence>
<dbReference type="InterPro" id="IPR046179">
    <property type="entry name" value="DUF6188"/>
</dbReference>
<comment type="caution">
    <text evidence="1">The sequence shown here is derived from an EMBL/GenBank/DDBJ whole genome shotgun (WGS) entry which is preliminary data.</text>
</comment>
<accession>A0ABT7SEN3</accession>
<dbReference type="RefSeq" id="WP_289454420.1">
    <property type="nucleotide sequence ID" value="NZ_JAUCGQ010000001.1"/>
</dbReference>
<proteinExistence type="predicted"/>
<dbReference type="Proteomes" id="UP001529338">
    <property type="component" value="Unassembled WGS sequence"/>
</dbReference>
<keyword evidence="2" id="KW-1185">Reference proteome</keyword>
<dbReference type="EMBL" id="JAUCGQ010000001">
    <property type="protein sequence ID" value="MDM7854650.1"/>
    <property type="molecule type" value="Genomic_DNA"/>
</dbReference>
<reference evidence="1 2" key="1">
    <citation type="submission" date="2023-06" db="EMBL/GenBank/DDBJ databases">
        <title>Cellulomonas sp. MW4 Whole genome sequence.</title>
        <authorList>
            <person name="Park S."/>
        </authorList>
    </citation>
    <scope>NUCLEOTIDE SEQUENCE [LARGE SCALE GENOMIC DNA]</scope>
    <source>
        <strain evidence="1 2">MW4</strain>
    </source>
</reference>
<sequence>MDIDFDGARVAELALDYTLRVKCEPSGAFMIEVPLTLERDGTTQVLPVGDVDLTGEFALDDLVGRRIVAGHATDDGVLTLEFEDNIRITAAVDPDYESWNLWVPSGAVYNAGPGDRTFYAPKHPSVGGQERRPQTPEA</sequence>
<gene>
    <name evidence="1" type="ORF">QRT04_06885</name>
</gene>
<organism evidence="1 2">
    <name type="scientific">Cellulomonas alba</name>
    <dbReference type="NCBI Taxonomy" id="3053467"/>
    <lineage>
        <taxon>Bacteria</taxon>
        <taxon>Bacillati</taxon>
        <taxon>Actinomycetota</taxon>
        <taxon>Actinomycetes</taxon>
        <taxon>Micrococcales</taxon>
        <taxon>Cellulomonadaceae</taxon>
        <taxon>Cellulomonas</taxon>
    </lineage>
</organism>
<protein>
    <submittedName>
        <fullName evidence="1">DUF6188 family protein</fullName>
    </submittedName>
</protein>
<evidence type="ECO:0000313" key="1">
    <source>
        <dbReference type="EMBL" id="MDM7854650.1"/>
    </source>
</evidence>
<name>A0ABT7SEN3_9CELL</name>